<organism evidence="7 8">
    <name type="scientific">Mesotoga prima MesG1.Ag.4.2</name>
    <dbReference type="NCBI Taxonomy" id="660470"/>
    <lineage>
        <taxon>Bacteria</taxon>
        <taxon>Thermotogati</taxon>
        <taxon>Thermotogota</taxon>
        <taxon>Thermotogae</taxon>
        <taxon>Kosmotogales</taxon>
        <taxon>Kosmotogaceae</taxon>
        <taxon>Mesotoga</taxon>
    </lineage>
</organism>
<dbReference type="PANTHER" id="PTHR43027:SF1">
    <property type="entry name" value="DOXORUBICIN RESISTANCE ABC TRANSPORTER PERMEASE PROTEIN DRRC-RELATED"/>
    <property type="match status" value="1"/>
</dbReference>
<dbReference type="STRING" id="660470.Theba_2640"/>
<dbReference type="eggNOG" id="COG0842">
    <property type="taxonomic scope" value="Bacteria"/>
</dbReference>
<comment type="similarity">
    <text evidence="5">Belongs to the ABC-2 integral membrane protein family.</text>
</comment>
<keyword evidence="3 5" id="KW-1133">Transmembrane helix</keyword>
<dbReference type="PROSITE" id="PS51012">
    <property type="entry name" value="ABC_TM2"/>
    <property type="match status" value="1"/>
</dbReference>
<evidence type="ECO:0000313" key="8">
    <source>
        <dbReference type="Proteomes" id="UP000002881"/>
    </source>
</evidence>
<dbReference type="InterPro" id="IPR000412">
    <property type="entry name" value="ABC_2_transport"/>
</dbReference>
<dbReference type="Proteomes" id="UP000002881">
    <property type="component" value="Chromosome"/>
</dbReference>
<dbReference type="PRINTS" id="PR00164">
    <property type="entry name" value="ABC2TRNSPORT"/>
</dbReference>
<dbReference type="HOGENOM" id="CLU_039483_0_0_0"/>
<proteinExistence type="inferred from homology"/>
<feature type="transmembrane region" description="Helical" evidence="5">
    <location>
        <begin position="160"/>
        <end position="183"/>
    </location>
</feature>
<dbReference type="RefSeq" id="WP_006487237.1">
    <property type="nucleotide sequence ID" value="NC_017934.1"/>
</dbReference>
<comment type="subcellular location">
    <subcellularLocation>
        <location evidence="5">Cell membrane</location>
        <topology evidence="5">Multi-pass membrane protein</topology>
    </subcellularLocation>
    <subcellularLocation>
        <location evidence="1">Membrane</location>
        <topology evidence="1">Multi-pass membrane protein</topology>
    </subcellularLocation>
</comment>
<keyword evidence="2 5" id="KW-0812">Transmembrane</keyword>
<feature type="transmembrane region" description="Helical" evidence="5">
    <location>
        <begin position="21"/>
        <end position="42"/>
    </location>
</feature>
<evidence type="ECO:0000256" key="4">
    <source>
        <dbReference type="ARBA" id="ARBA00023136"/>
    </source>
</evidence>
<dbReference type="GeneID" id="87108339"/>
<reference evidence="7 8" key="1">
    <citation type="journal article" date="2012" name="Genome Biol. Evol.">
        <title>Genome Sequence of the Mesophilic Thermotogales Bacterium Mesotoga prima MesG1.Ag.4.2 Reveals the Largest Thermotogales Genome To Date.</title>
        <authorList>
            <person name="Zhaxybayeva O."/>
            <person name="Swithers K.S."/>
            <person name="Foght J."/>
            <person name="Green A.G."/>
            <person name="Bruce D."/>
            <person name="Detter C."/>
            <person name="Han S."/>
            <person name="Teshima H."/>
            <person name="Han J."/>
            <person name="Woyke T."/>
            <person name="Pitluck S."/>
            <person name="Nolan M."/>
            <person name="Ivanova N."/>
            <person name="Pati A."/>
            <person name="Land M.L."/>
            <person name="Dlutek M."/>
            <person name="Doolittle W.F."/>
            <person name="Noll K.M."/>
            <person name="Nesbo C.L."/>
        </authorList>
    </citation>
    <scope>NUCLEOTIDE SEQUENCE [LARGE SCALE GENOMIC DNA]</scope>
    <source>
        <strain evidence="8">mesG1.Ag.4.2</strain>
    </source>
</reference>
<evidence type="ECO:0000256" key="1">
    <source>
        <dbReference type="ARBA" id="ARBA00004141"/>
    </source>
</evidence>
<dbReference type="InterPro" id="IPR047817">
    <property type="entry name" value="ABC2_TM_bact-type"/>
</dbReference>
<feature type="transmembrane region" description="Helical" evidence="5">
    <location>
        <begin position="239"/>
        <end position="264"/>
    </location>
</feature>
<keyword evidence="5" id="KW-0813">Transport</keyword>
<feature type="transmembrane region" description="Helical" evidence="5">
    <location>
        <begin position="204"/>
        <end position="227"/>
    </location>
</feature>
<dbReference type="AlphaFoldDB" id="I2F8I7"/>
<dbReference type="Pfam" id="PF12698">
    <property type="entry name" value="ABC2_membrane_3"/>
    <property type="match status" value="1"/>
</dbReference>
<evidence type="ECO:0000256" key="3">
    <source>
        <dbReference type="ARBA" id="ARBA00022989"/>
    </source>
</evidence>
<dbReference type="GO" id="GO:0140359">
    <property type="term" value="F:ABC-type transporter activity"/>
    <property type="evidence" value="ECO:0007669"/>
    <property type="project" value="InterPro"/>
</dbReference>
<name>I2F8I7_9BACT</name>
<dbReference type="InterPro" id="IPR052902">
    <property type="entry name" value="ABC-2_transporter"/>
</dbReference>
<gene>
    <name evidence="7" type="ORF">Theba_2640</name>
</gene>
<accession>I2F8I7</accession>
<dbReference type="PANTHER" id="PTHR43027">
    <property type="entry name" value="DOXORUBICIN RESISTANCE ABC TRANSPORTER PERMEASE PROTEIN DRRC-RELATED"/>
    <property type="match status" value="1"/>
</dbReference>
<evidence type="ECO:0000256" key="5">
    <source>
        <dbReference type="RuleBase" id="RU361157"/>
    </source>
</evidence>
<feature type="transmembrane region" description="Helical" evidence="5">
    <location>
        <begin position="276"/>
        <end position="294"/>
    </location>
</feature>
<keyword evidence="5" id="KW-1003">Cell membrane</keyword>
<dbReference type="InterPro" id="IPR013525">
    <property type="entry name" value="ABC2_TM"/>
</dbReference>
<keyword evidence="4 5" id="KW-0472">Membrane</keyword>
<sequence>MSRNSLKPVFIAFAKEAFRNRLEIFFTLFFPMIFLLLFGFFFGGSESYQKVSVGLYQTGPYDISAVIEESGAWNLRLYDGETDIGEAVKNGDILLGMIFNGEKITYLHQEGNLEQQSTIEMARASISAAVEKKINNARSFIVVENIPETAGRIRATDADYTMSGVIAISLLSAGMFSVISVFGRYRKRGVLDRFKITPLRPFTFVLGSTLTRFLVSLVSIVLILVVSRLLFRTTFQIDWLPFLVSILSSTLGMMALGLFLTLLFRNPETADTAASILMVIMVFLAGIYFPLSFLPDYLRVISMFLPVKYVAELIRHSLGIEFVSTSYFVITNLVLFLSGVVLLYFTGKRYLSAS</sequence>
<feature type="transmembrane region" description="Helical" evidence="5">
    <location>
        <begin position="325"/>
        <end position="345"/>
    </location>
</feature>
<dbReference type="KEGG" id="mpg:Theba_2640"/>
<evidence type="ECO:0000259" key="6">
    <source>
        <dbReference type="PROSITE" id="PS51012"/>
    </source>
</evidence>
<keyword evidence="8" id="KW-1185">Reference proteome</keyword>
<dbReference type="EMBL" id="CP003532">
    <property type="protein sequence ID" value="AFK08240.1"/>
    <property type="molecule type" value="Genomic_DNA"/>
</dbReference>
<feature type="domain" description="ABC transmembrane type-2" evidence="6">
    <location>
        <begin position="123"/>
        <end position="354"/>
    </location>
</feature>
<protein>
    <recommendedName>
        <fullName evidence="5">Transport permease protein</fullName>
    </recommendedName>
</protein>
<evidence type="ECO:0000313" key="7">
    <source>
        <dbReference type="EMBL" id="AFK08240.1"/>
    </source>
</evidence>
<dbReference type="GO" id="GO:0043190">
    <property type="term" value="C:ATP-binding cassette (ABC) transporter complex"/>
    <property type="evidence" value="ECO:0007669"/>
    <property type="project" value="InterPro"/>
</dbReference>
<evidence type="ECO:0000256" key="2">
    <source>
        <dbReference type="ARBA" id="ARBA00022692"/>
    </source>
</evidence>